<dbReference type="KEGG" id="cser:CCO03_16975"/>
<dbReference type="Proteomes" id="UP000196138">
    <property type="component" value="Chromosome"/>
</dbReference>
<dbReference type="RefSeq" id="WP_087282986.1">
    <property type="nucleotide sequence ID" value="NZ_CP021455.1"/>
</dbReference>
<evidence type="ECO:0000313" key="1">
    <source>
        <dbReference type="EMBL" id="ARU06139.1"/>
    </source>
</evidence>
<reference evidence="1 2" key="1">
    <citation type="submission" date="2017-05" db="EMBL/GenBank/DDBJ databases">
        <authorList>
            <person name="Song R."/>
            <person name="Chenine A.L."/>
            <person name="Ruprecht R.M."/>
        </authorList>
    </citation>
    <scope>NUCLEOTIDE SEQUENCE [LARGE SCALE GENOMIC DNA]</scope>
    <source>
        <strain evidence="1 2">DSM 26136</strain>
    </source>
</reference>
<dbReference type="InterPro" id="IPR056209">
    <property type="entry name" value="SU10_adaptor"/>
</dbReference>
<evidence type="ECO:0000313" key="2">
    <source>
        <dbReference type="Proteomes" id="UP000196138"/>
    </source>
</evidence>
<gene>
    <name evidence="1" type="ORF">CCO03_16975</name>
</gene>
<sequence length="219" mass="23652">MIDGTELLAKLRIELQDPDGTRWPDAADCLNRAAAEITVHRSDLFSSTVTHALIAGARQTLPDSAFRLVEVICNEDGAPVTLCESRREMDMAAPGWMKSAPRAQVRQYMYDLREPAVFYVYPPAQGGIKLDMIVTRRPALLAADGTGAIDIDPIFEGALLKGGVWQAMSRDAEYAENAAVVNAAYAAFAATLTGDIRTSLLQSPKARGTADKAEIRANA</sequence>
<proteinExistence type="predicted"/>
<dbReference type="OrthoDB" id="9132369at2"/>
<dbReference type="AlphaFoldDB" id="A0A1Y0ES52"/>
<accession>A0A1Y0ES52</accession>
<dbReference type="Pfam" id="PF24175">
    <property type="entry name" value="SU10_adaptor"/>
    <property type="match status" value="1"/>
</dbReference>
<organism evidence="1 2">
    <name type="scientific">Comamonas serinivorans</name>
    <dbReference type="NCBI Taxonomy" id="1082851"/>
    <lineage>
        <taxon>Bacteria</taxon>
        <taxon>Pseudomonadati</taxon>
        <taxon>Pseudomonadota</taxon>
        <taxon>Betaproteobacteria</taxon>
        <taxon>Burkholderiales</taxon>
        <taxon>Comamonadaceae</taxon>
        <taxon>Comamonas</taxon>
    </lineage>
</organism>
<keyword evidence="2" id="KW-1185">Reference proteome</keyword>
<protein>
    <submittedName>
        <fullName evidence="1">Uncharacterized protein</fullName>
    </submittedName>
</protein>
<name>A0A1Y0ES52_9BURK</name>
<dbReference type="EMBL" id="CP021455">
    <property type="protein sequence ID" value="ARU06139.1"/>
    <property type="molecule type" value="Genomic_DNA"/>
</dbReference>